<accession>A0A085NMA9</accession>
<feature type="domain" description="SCP" evidence="2">
    <location>
        <begin position="29"/>
        <end position="173"/>
    </location>
</feature>
<dbReference type="Gene3D" id="3.40.33.10">
    <property type="entry name" value="CAP"/>
    <property type="match status" value="1"/>
</dbReference>
<keyword evidence="1" id="KW-0732">Signal</keyword>
<dbReference type="AlphaFoldDB" id="A0A085NMA9"/>
<dbReference type="InterPro" id="IPR014044">
    <property type="entry name" value="CAP_dom"/>
</dbReference>
<feature type="chain" id="PRO_5010405411" description="SCP domain-containing protein" evidence="1">
    <location>
        <begin position="19"/>
        <end position="203"/>
    </location>
</feature>
<evidence type="ECO:0000259" key="2">
    <source>
        <dbReference type="SMART" id="SM00198"/>
    </source>
</evidence>
<dbReference type="SMART" id="SM00198">
    <property type="entry name" value="SCP"/>
    <property type="match status" value="1"/>
</dbReference>
<evidence type="ECO:0000256" key="1">
    <source>
        <dbReference type="SAM" id="SignalP"/>
    </source>
</evidence>
<gene>
    <name evidence="3" type="ORF">M513_09784</name>
    <name evidence="4" type="ORF">M514_09784</name>
</gene>
<dbReference type="EMBL" id="KL367486">
    <property type="protein sequence ID" value="KFD70605.1"/>
    <property type="molecule type" value="Genomic_DNA"/>
</dbReference>
<feature type="signal peptide" evidence="1">
    <location>
        <begin position="1"/>
        <end position="18"/>
    </location>
</feature>
<proteinExistence type="predicted"/>
<evidence type="ECO:0000313" key="5">
    <source>
        <dbReference type="Proteomes" id="UP000030764"/>
    </source>
</evidence>
<evidence type="ECO:0000313" key="3">
    <source>
        <dbReference type="EMBL" id="KFD49337.1"/>
    </source>
</evidence>
<keyword evidence="5" id="KW-1185">Reference proteome</keyword>
<dbReference type="SUPFAM" id="SSF55797">
    <property type="entry name" value="PR-1-like"/>
    <property type="match status" value="1"/>
</dbReference>
<protein>
    <recommendedName>
        <fullName evidence="2">SCP domain-containing protein</fullName>
    </recommendedName>
</protein>
<dbReference type="InterPro" id="IPR035940">
    <property type="entry name" value="CAP_sf"/>
</dbReference>
<dbReference type="Proteomes" id="UP000030764">
    <property type="component" value="Unassembled WGS sequence"/>
</dbReference>
<dbReference type="Proteomes" id="UP000030758">
    <property type="component" value="Unassembled WGS sequence"/>
</dbReference>
<reference evidence="4 5" key="1">
    <citation type="journal article" date="2014" name="Nat. Genet.">
        <title>Genome and transcriptome of the porcine whipworm Trichuris suis.</title>
        <authorList>
            <person name="Jex A.R."/>
            <person name="Nejsum P."/>
            <person name="Schwarz E.M."/>
            <person name="Hu L."/>
            <person name="Young N.D."/>
            <person name="Hall R.S."/>
            <person name="Korhonen P.K."/>
            <person name="Liao S."/>
            <person name="Thamsborg S."/>
            <person name="Xia J."/>
            <person name="Xu P."/>
            <person name="Wang S."/>
            <person name="Scheerlinck J.P."/>
            <person name="Hofmann A."/>
            <person name="Sternberg P.W."/>
            <person name="Wang J."/>
            <person name="Gasser R.B."/>
        </authorList>
    </citation>
    <scope>NUCLEOTIDE SEQUENCE [LARGE SCALE GENOMIC DNA]</scope>
    <source>
        <strain evidence="4">DCEP-RM93F</strain>
        <strain evidence="3">DCEP-RM93M</strain>
    </source>
</reference>
<evidence type="ECO:0000313" key="4">
    <source>
        <dbReference type="EMBL" id="KFD70605.1"/>
    </source>
</evidence>
<name>A0A085NMA9_9BILA</name>
<organism evidence="4">
    <name type="scientific">Trichuris suis</name>
    <name type="common">pig whipworm</name>
    <dbReference type="NCBI Taxonomy" id="68888"/>
    <lineage>
        <taxon>Eukaryota</taxon>
        <taxon>Metazoa</taxon>
        <taxon>Ecdysozoa</taxon>
        <taxon>Nematoda</taxon>
        <taxon>Enoplea</taxon>
        <taxon>Dorylaimia</taxon>
        <taxon>Trichinellida</taxon>
        <taxon>Trichuridae</taxon>
        <taxon>Trichuris</taxon>
    </lineage>
</organism>
<dbReference type="EMBL" id="KL363273">
    <property type="protein sequence ID" value="KFD49337.1"/>
    <property type="molecule type" value="Genomic_DNA"/>
</dbReference>
<sequence length="203" mass="23279">MLLLLLCLSLRSTTIAEAQRGTPSPFSNMEMYTMLALHNIKRSEASAEIFGTPKYQANMECLNNVSMELTTYAQSLANDCNATDYSKSPYGITIFRKSGYRRIGPYEYMDKAEEYMYDYNIITNECKGSNTELCRLFRQVYWYQGSEIGCGRAICGSDARIVCVYTHKANEEYIPFIIHPKNKRCQYCSSMKRVCSSQELCCK</sequence>